<dbReference type="SUPFAM" id="SSF56436">
    <property type="entry name" value="C-type lectin-like"/>
    <property type="match status" value="1"/>
</dbReference>
<evidence type="ECO:0000313" key="4">
    <source>
        <dbReference type="EMBL" id="PVD36757.1"/>
    </source>
</evidence>
<feature type="region of interest" description="Disordered" evidence="1">
    <location>
        <begin position="295"/>
        <end position="325"/>
    </location>
</feature>
<name>A0A2T7PTQ2_POMCA</name>
<dbReference type="InterPro" id="IPR050801">
    <property type="entry name" value="Ca-Dep_Lectins_ImmuneDev"/>
</dbReference>
<organism evidence="4 5">
    <name type="scientific">Pomacea canaliculata</name>
    <name type="common">Golden apple snail</name>
    <dbReference type="NCBI Taxonomy" id="400727"/>
    <lineage>
        <taxon>Eukaryota</taxon>
        <taxon>Metazoa</taxon>
        <taxon>Spiralia</taxon>
        <taxon>Lophotrochozoa</taxon>
        <taxon>Mollusca</taxon>
        <taxon>Gastropoda</taxon>
        <taxon>Caenogastropoda</taxon>
        <taxon>Architaenioglossa</taxon>
        <taxon>Ampullarioidea</taxon>
        <taxon>Ampullariidae</taxon>
        <taxon>Pomacea</taxon>
    </lineage>
</organism>
<dbReference type="CDD" id="cd00037">
    <property type="entry name" value="CLECT"/>
    <property type="match status" value="1"/>
</dbReference>
<reference evidence="4 5" key="1">
    <citation type="submission" date="2018-04" db="EMBL/GenBank/DDBJ databases">
        <title>The genome of golden apple snail Pomacea canaliculata provides insight into stress tolerance and invasive adaptation.</title>
        <authorList>
            <person name="Liu C."/>
            <person name="Liu B."/>
            <person name="Ren Y."/>
            <person name="Zhang Y."/>
            <person name="Wang H."/>
            <person name="Li S."/>
            <person name="Jiang F."/>
            <person name="Yin L."/>
            <person name="Zhang G."/>
            <person name="Qian W."/>
            <person name="Fan W."/>
        </authorList>
    </citation>
    <scope>NUCLEOTIDE SEQUENCE [LARGE SCALE GENOMIC DNA]</scope>
    <source>
        <strain evidence="4">SZHN2017</strain>
        <tissue evidence="4">Muscle</tissue>
    </source>
</reference>
<feature type="compositionally biased region" description="Basic and acidic residues" evidence="1">
    <location>
        <begin position="295"/>
        <end position="305"/>
    </location>
</feature>
<sequence length="325" mass="36142">MRMKRQGPIGTRVWYLAINVIILHLLQGSVSEAGCPSNVGTQRPTKQRNGVCYVFYQAAKTWDQARNACHGKGGNLVIIPDRPTQDFLVASLRSLRWPRPGVWIGATDRDEEGQWIWQGTSECGVEYLRLQFCLETTTTRQVRTTHATRVTTQRTHTRTVTSTAKVPPTYPSTTVRSATTSKRTSTTVKAGSTSKRTSAIPATTSRHSAVIRQPIVKLAPQACRHQSKEFCENRHQNSFHIQGGLLTRSVGYQGNQSQDCTVSPYRYWKAGIHVNPSTNPSIFLNLAFSTIQDNDRSLHSKEDSKTTSSASQQPPVHYALHPSPG</sequence>
<dbReference type="Proteomes" id="UP000245119">
    <property type="component" value="Linkage Group LG2"/>
</dbReference>
<keyword evidence="5" id="KW-1185">Reference proteome</keyword>
<gene>
    <name evidence="4" type="ORF">C0Q70_03747</name>
</gene>
<dbReference type="PANTHER" id="PTHR22801:SF63">
    <property type="entry name" value="C-TYPE LECTIN DOMAIN-CONTAINING PROTEIN"/>
    <property type="match status" value="1"/>
</dbReference>
<dbReference type="PROSITE" id="PS50041">
    <property type="entry name" value="C_TYPE_LECTIN_2"/>
    <property type="match status" value="1"/>
</dbReference>
<dbReference type="AlphaFoldDB" id="A0A2T7PTQ2"/>
<feature type="signal peptide" evidence="2">
    <location>
        <begin position="1"/>
        <end position="31"/>
    </location>
</feature>
<protein>
    <recommendedName>
        <fullName evidence="3">C-type lectin domain-containing protein</fullName>
    </recommendedName>
</protein>
<dbReference type="InterPro" id="IPR001304">
    <property type="entry name" value="C-type_lectin-like"/>
</dbReference>
<comment type="caution">
    <text evidence="4">The sequence shown here is derived from an EMBL/GenBank/DDBJ whole genome shotgun (WGS) entry which is preliminary data.</text>
</comment>
<dbReference type="InterPro" id="IPR016186">
    <property type="entry name" value="C-type_lectin-like/link_sf"/>
</dbReference>
<evidence type="ECO:0000259" key="3">
    <source>
        <dbReference type="PROSITE" id="PS50041"/>
    </source>
</evidence>
<keyword evidence="2" id="KW-0732">Signal</keyword>
<feature type="compositionally biased region" description="Polar residues" evidence="1">
    <location>
        <begin position="191"/>
        <end position="206"/>
    </location>
</feature>
<dbReference type="InterPro" id="IPR016187">
    <property type="entry name" value="CTDL_fold"/>
</dbReference>
<proteinExistence type="predicted"/>
<dbReference type="Gene3D" id="3.10.100.10">
    <property type="entry name" value="Mannose-Binding Protein A, subunit A"/>
    <property type="match status" value="1"/>
</dbReference>
<dbReference type="SMART" id="SM00034">
    <property type="entry name" value="CLECT"/>
    <property type="match status" value="1"/>
</dbReference>
<feature type="compositionally biased region" description="Low complexity" evidence="1">
    <location>
        <begin position="153"/>
        <end position="164"/>
    </location>
</feature>
<evidence type="ECO:0000256" key="1">
    <source>
        <dbReference type="SAM" id="MobiDB-lite"/>
    </source>
</evidence>
<feature type="region of interest" description="Disordered" evidence="1">
    <location>
        <begin position="153"/>
        <end position="206"/>
    </location>
</feature>
<accession>A0A2T7PTQ2</accession>
<feature type="domain" description="C-type lectin" evidence="3">
    <location>
        <begin position="48"/>
        <end position="127"/>
    </location>
</feature>
<dbReference type="PANTHER" id="PTHR22801">
    <property type="entry name" value="LITHOSTATHINE"/>
    <property type="match status" value="1"/>
</dbReference>
<feature type="compositionally biased region" description="Low complexity" evidence="1">
    <location>
        <begin position="172"/>
        <end position="190"/>
    </location>
</feature>
<dbReference type="OrthoDB" id="6094625at2759"/>
<evidence type="ECO:0000313" key="5">
    <source>
        <dbReference type="Proteomes" id="UP000245119"/>
    </source>
</evidence>
<evidence type="ECO:0000256" key="2">
    <source>
        <dbReference type="SAM" id="SignalP"/>
    </source>
</evidence>
<dbReference type="EMBL" id="PZQS01000002">
    <property type="protein sequence ID" value="PVD36757.1"/>
    <property type="molecule type" value="Genomic_DNA"/>
</dbReference>
<dbReference type="Pfam" id="PF00059">
    <property type="entry name" value="Lectin_C"/>
    <property type="match status" value="1"/>
</dbReference>
<feature type="chain" id="PRO_5015644836" description="C-type lectin domain-containing protein" evidence="2">
    <location>
        <begin position="32"/>
        <end position="325"/>
    </location>
</feature>